<comment type="caution">
    <text evidence="5">The sequence shown here is derived from an EMBL/GenBank/DDBJ whole genome shotgun (WGS) entry which is preliminary data.</text>
</comment>
<feature type="repeat" description="ANK" evidence="2">
    <location>
        <begin position="727"/>
        <end position="759"/>
    </location>
</feature>
<organism evidence="5 6">
    <name type="scientific">Fusarium zealandicum</name>
    <dbReference type="NCBI Taxonomy" id="1053134"/>
    <lineage>
        <taxon>Eukaryota</taxon>
        <taxon>Fungi</taxon>
        <taxon>Dikarya</taxon>
        <taxon>Ascomycota</taxon>
        <taxon>Pezizomycotina</taxon>
        <taxon>Sordariomycetes</taxon>
        <taxon>Hypocreomycetidae</taxon>
        <taxon>Hypocreales</taxon>
        <taxon>Nectriaceae</taxon>
        <taxon>Fusarium</taxon>
        <taxon>Fusarium staphyleae species complex</taxon>
    </lineage>
</organism>
<dbReference type="PANTHER" id="PTHR24133">
    <property type="entry name" value="ANKYRIN DOMAIN-CONTAINING"/>
    <property type="match status" value="1"/>
</dbReference>
<feature type="domain" description="NACHT" evidence="4">
    <location>
        <begin position="84"/>
        <end position="225"/>
    </location>
</feature>
<sequence length="2063" mass="226851">MFRSLAPAAPAAPDIDGKQQKLVKTLQEWLEPTKYNSPGGEYAKHIRAYMSGTGSWVRKSPEFRSWRGEAVALGAPEKNQQETGCLWVQGVPGSGKSVFSASIVQLLQSLEPGAPVLFFFFRQIEQRNHDPTYLVRDFAAQLLPCSPGFRDDLQKLSATNEPVDGMEMRQIWDALLNAIEAMEKVYCVVDALDEMDNEHFDFIRKLRDLGLRDQRRVKVLLTSRPVPSIGTVLRDPSIVEMKLQPSMMYPDIVKYVKVRLGSLIPRLSLEKEQLVRDTICQRAQGLFLHARLITDSLTESLKMNIITEQTLPDSLERLPTSLQEFYEQMLVEHATRSGVDQEHQVRILSCVINASRPMRVIELGSLIAQMCGQPGNLKKGKTLVQEGCGRLLEVLEDESVSVIHHSFTEFLQDVTRKETRGAFPVLDSTRAHREMAIALLEYLDSIPFQPLTTSEPPAVDYSEDGISLSDTDSYFLDYCGNYDPNINLTIHIVQDLRLDNPLMDYALSHWAHHVKNAQYGDPAILSALHKLIRPGRPAFELSVHELPGDFPYHPGLGPIHLASHLGLVAFVKELIETDPLLLEAPGRIGCTPLAIAAAEDQTEVAKLLLDHGANPDCADDFGCKPMHHCALSGSAGVARVLLDNGVSPLTRKTKHSKNLAHHTSERNDGDSALIIACGNSRSLDVFDVFVPYLRPEDVQECLHWVSDVKRLETILSLGVASIDKVQRGKTALFKSADRRDDALVELLLKYGAHPNKRCSPTVVTDEDGHLDYSNGPTPIHALCDFSGGRVLFLLESTLRCLQLLLDAGGDINAKRCAGELKSRKDDDGFTPLHLVVIEQWLDYTYPWKTWQESTAPVTKFLIQRGADLHAQTTNSNTPAHYAATSYPDVFEMLIENGADLSKRNNEGLTPLLRLLSLSNHQEFAPETLDVILSAGGDASAVDNKGNSSIHYLMASGRWPSINKALDLPLFKKLVNAGADLNRKNREGVPPLHFYTATNDEDVDQNILQELIEDGLDINARDDHGRCVLAILLKDHNVRTESIAMFVRLGADVNSKDNSGEALLQSVLHKKDPMHWIQFLVSEGADYMIQDSDGNTLIQLAIDRVAIDKVKEVIDYLLRLGVPKSKVNSKGQTELHLSSAIHDIRVNRDGLAKHPMIGILRDYSLMSKSVDEADKLGATPLHYAASICEQNIGRLLEAGADPTRLTNEGASPLHIAAIARQPNIVGVLLSEYKKKGALGVMLDLQSSHIQRRTALHYACRSGRTESVRYLIDYGANVHAVDGKGLLPLHAALEFPDESLLWENHIINDYLIQLAGDIRPRRNHGSARSGPGPESVTDIISMLAEAGCDLDAEVNINGTLMTPLDIAIQNGFEEMAVALVELGASSHDGNAATKSLEQPAMEAEVQLLFDLSNRKEIVAETNTPQSFKTVPDEVFSLLRQGKHSTIREFARRGGSVLTTDEQGDLTTAHFLAAGGYSTLVRLFREQAISLSDVEWVEGKVNPRTLLGAVCSSEMPNLPMIKLLVEEFGLDVNEVSQPGGFDGDYKLENATPLHSLGCGVHWWQIEALEYLLRHGGDIEACNAYGETPLLTAISSKYPTGFWKVKTVKLLLDHGASVNARTTSRSPGTCLATSDDVAITRLLLQYGADAKDPANSESLTRSVELLDEDMTGVLLEAGQDANLHTRERYPLHEAARRPRVTNLPSDWIVKRTSMINLLLSNEADPFSRYPDGETIFQAVIEKHGVVGPFLDLDGLDVEQRGSKGRTLLISACVPTSVNDWSDEMSPPIAKCEAISGLIKLGASVDALDDQGRTALHWLATVAAEFSDKDKTAFNALLEADPSLIHVRDSSGSKPLHLALQSRQTWAVQRFVDTGADITEADRLGNNALHYYAPGLLGERTGAAAAASFFEWLLAQGLDIEARNAASETPLFVFVSSGWEAPERPVGTEYRAFHDAYLDLFIEAGADITTKNASGATLLHAVAGKPQVDLGLTKDAVDTFQRLLELGADPRAEDSEMRSAIDCAVARNRTDIIRLFGGDGKEVSLDDEEDDKDSDGVSEPGYTMVESE</sequence>
<dbReference type="Pfam" id="PF13637">
    <property type="entry name" value="Ank_4"/>
    <property type="match status" value="1"/>
</dbReference>
<feature type="repeat" description="ANK" evidence="2">
    <location>
        <begin position="986"/>
        <end position="1022"/>
    </location>
</feature>
<feature type="repeat" description="ANK" evidence="2">
    <location>
        <begin position="588"/>
        <end position="620"/>
    </location>
</feature>
<dbReference type="PROSITE" id="PS50088">
    <property type="entry name" value="ANK_REPEAT"/>
    <property type="match status" value="7"/>
</dbReference>
<dbReference type="InterPro" id="IPR056884">
    <property type="entry name" value="NPHP3-like_N"/>
</dbReference>
<proteinExistence type="predicted"/>
<feature type="repeat" description="ANK" evidence="2">
    <location>
        <begin position="827"/>
        <end position="873"/>
    </location>
</feature>
<dbReference type="OrthoDB" id="21416at2759"/>
<evidence type="ECO:0000313" key="6">
    <source>
        <dbReference type="Proteomes" id="UP000635477"/>
    </source>
</evidence>
<evidence type="ECO:0000256" key="1">
    <source>
        <dbReference type="ARBA" id="ARBA00022737"/>
    </source>
</evidence>
<feature type="repeat" description="ANK" evidence="2">
    <location>
        <begin position="1249"/>
        <end position="1281"/>
    </location>
</feature>
<dbReference type="PROSITE" id="PS50297">
    <property type="entry name" value="ANK_REP_REGION"/>
    <property type="match status" value="4"/>
</dbReference>
<evidence type="ECO:0000256" key="2">
    <source>
        <dbReference type="PROSITE-ProRule" id="PRU00023"/>
    </source>
</evidence>
<dbReference type="InterPro" id="IPR027417">
    <property type="entry name" value="P-loop_NTPase"/>
</dbReference>
<dbReference type="InterPro" id="IPR052391">
    <property type="entry name" value="E3_Ligase-Neurotoxin"/>
</dbReference>
<dbReference type="Proteomes" id="UP000635477">
    <property type="component" value="Unassembled WGS sequence"/>
</dbReference>
<feature type="repeat" description="ANK" evidence="2">
    <location>
        <begin position="1846"/>
        <end position="1878"/>
    </location>
</feature>
<keyword evidence="2" id="KW-0040">ANK repeat</keyword>
<accession>A0A8H4XI17</accession>
<evidence type="ECO:0000259" key="4">
    <source>
        <dbReference type="PROSITE" id="PS50837"/>
    </source>
</evidence>
<feature type="region of interest" description="Disordered" evidence="3">
    <location>
        <begin position="2036"/>
        <end position="2063"/>
    </location>
</feature>
<dbReference type="SUPFAM" id="SSF48403">
    <property type="entry name" value="Ankyrin repeat"/>
    <property type="match status" value="5"/>
</dbReference>
<dbReference type="PRINTS" id="PR01415">
    <property type="entry name" value="ANKYRIN"/>
</dbReference>
<dbReference type="InterPro" id="IPR007111">
    <property type="entry name" value="NACHT_NTPase"/>
</dbReference>
<dbReference type="PROSITE" id="PS50837">
    <property type="entry name" value="NACHT"/>
    <property type="match status" value="1"/>
</dbReference>
<dbReference type="Gene3D" id="1.25.40.20">
    <property type="entry name" value="Ankyrin repeat-containing domain"/>
    <property type="match status" value="7"/>
</dbReference>
<dbReference type="SMART" id="SM00248">
    <property type="entry name" value="ANK"/>
    <property type="match status" value="24"/>
</dbReference>
<dbReference type="SUPFAM" id="SSF52540">
    <property type="entry name" value="P-loop containing nucleoside triphosphate hydrolases"/>
    <property type="match status" value="1"/>
</dbReference>
<evidence type="ECO:0000256" key="3">
    <source>
        <dbReference type="SAM" id="MobiDB-lite"/>
    </source>
</evidence>
<evidence type="ECO:0000313" key="5">
    <source>
        <dbReference type="EMBL" id="KAF4975102.1"/>
    </source>
</evidence>
<dbReference type="InterPro" id="IPR036770">
    <property type="entry name" value="Ankyrin_rpt-contain_sf"/>
</dbReference>
<reference evidence="5" key="2">
    <citation type="submission" date="2020-05" db="EMBL/GenBank/DDBJ databases">
        <authorList>
            <person name="Kim H.-S."/>
            <person name="Proctor R.H."/>
            <person name="Brown D.W."/>
        </authorList>
    </citation>
    <scope>NUCLEOTIDE SEQUENCE</scope>
    <source>
        <strain evidence="5">NRRL 22465</strain>
    </source>
</reference>
<name>A0A8H4XI17_9HYPO</name>
<dbReference type="Pfam" id="PF24883">
    <property type="entry name" value="NPHP3_N"/>
    <property type="match status" value="1"/>
</dbReference>
<gene>
    <name evidence="5" type="ORF">FZEAL_8050</name>
</gene>
<dbReference type="EMBL" id="JABEYC010000674">
    <property type="protein sequence ID" value="KAF4975102.1"/>
    <property type="molecule type" value="Genomic_DNA"/>
</dbReference>
<keyword evidence="6" id="KW-1185">Reference proteome</keyword>
<reference evidence="5" key="1">
    <citation type="journal article" date="2020" name="BMC Genomics">
        <title>Correction to: Identification and distribution of gene clusters required for synthesis of sphingolipid metabolism inhibitors in diverse species of the filamentous fungus Fusarium.</title>
        <authorList>
            <person name="Kim H.S."/>
            <person name="Lohmar J.M."/>
            <person name="Busman M."/>
            <person name="Brown D.W."/>
            <person name="Naumann T.A."/>
            <person name="Divon H.H."/>
            <person name="Lysoe E."/>
            <person name="Uhlig S."/>
            <person name="Proctor R.H."/>
        </authorList>
    </citation>
    <scope>NUCLEOTIDE SEQUENCE</scope>
    <source>
        <strain evidence="5">NRRL 22465</strain>
    </source>
</reference>
<protein>
    <recommendedName>
        <fullName evidence="4">NACHT domain-containing protein</fullName>
    </recommendedName>
</protein>
<dbReference type="PANTHER" id="PTHR24133:SF40">
    <property type="entry name" value="ANKYRIN REPEAT DOMAIN 44"/>
    <property type="match status" value="1"/>
</dbReference>
<dbReference type="InterPro" id="IPR002110">
    <property type="entry name" value="Ankyrin_rpt"/>
</dbReference>
<feature type="repeat" description="ANK" evidence="2">
    <location>
        <begin position="1581"/>
        <end position="1619"/>
    </location>
</feature>
<dbReference type="Pfam" id="PF12796">
    <property type="entry name" value="Ank_2"/>
    <property type="match status" value="4"/>
</dbReference>
<keyword evidence="1" id="KW-0677">Repeat</keyword>
<dbReference type="Gene3D" id="3.40.50.300">
    <property type="entry name" value="P-loop containing nucleotide triphosphate hydrolases"/>
    <property type="match status" value="1"/>
</dbReference>